<dbReference type="PANTHER" id="PTHR11088">
    <property type="entry name" value="TRNA DIMETHYLALLYLTRANSFERASE"/>
    <property type="match status" value="1"/>
</dbReference>
<feature type="binding site" evidence="10">
    <location>
        <begin position="10"/>
        <end position="15"/>
    </location>
    <ligand>
        <name>substrate</name>
    </ligand>
</feature>
<comment type="similarity">
    <text evidence="3 10 13">Belongs to the IPP transferase family.</text>
</comment>
<reference evidence="14 15" key="1">
    <citation type="submission" date="2018-09" db="EMBL/GenBank/DDBJ databases">
        <title>Marinorhizobium profundi gen. nov., sp. nov., isolated from a deep-sea sediment sample from the New Britain Trench and proposal of Marinorhizobiaceae fam. nov. in the order Rhizobiales of the class Alphaproteobacteria.</title>
        <authorList>
            <person name="Cao J."/>
        </authorList>
    </citation>
    <scope>NUCLEOTIDE SEQUENCE [LARGE SCALE GENOMIC DNA]</scope>
    <source>
        <strain evidence="14 15">WS11</strain>
    </source>
</reference>
<evidence type="ECO:0000256" key="7">
    <source>
        <dbReference type="ARBA" id="ARBA00022840"/>
    </source>
</evidence>
<dbReference type="InterPro" id="IPR027417">
    <property type="entry name" value="P-loop_NTPase"/>
</dbReference>
<dbReference type="PANTHER" id="PTHR11088:SF60">
    <property type="entry name" value="TRNA DIMETHYLALLYLTRANSFERASE"/>
    <property type="match status" value="1"/>
</dbReference>
<dbReference type="Pfam" id="PF01715">
    <property type="entry name" value="IPPT"/>
    <property type="match status" value="1"/>
</dbReference>
<dbReference type="EC" id="2.5.1.75" evidence="10"/>
<evidence type="ECO:0000256" key="4">
    <source>
        <dbReference type="ARBA" id="ARBA00022679"/>
    </source>
</evidence>
<sequence length="298" mass="32252">MDAILIAGPTASGKSALALDLAERIGGVVVNADSMQVYGALHVLTARPSQADTEQVEHRLYGHRPADQAYSTGEWMREAAEVIADVHARGKVPIVIGGTGLYFEALLGGLATMPDIPEPIRTARRAELLANGPAGMHRELALRDGETAARLSPNDGQRIARALEVLDATGKSISVLQAARGEPVLNAGDTRRILLMPERDILTDRIDRRFRQMVEGGALDEVRGLLDLHLDPSMPAMKAIGVPELAAHLGGTLDLESAIHQGAAATRRYAKRQTTWFRNRFSEDWHRNSSPTLSNVDL</sequence>
<comment type="caution">
    <text evidence="10">Lacks conserved residue(s) required for the propagation of feature annotation.</text>
</comment>
<dbReference type="InterPro" id="IPR018022">
    <property type="entry name" value="IPT"/>
</dbReference>
<keyword evidence="5 10" id="KW-0819">tRNA processing</keyword>
<protein>
    <recommendedName>
        <fullName evidence="10">tRNA dimethylallyltransferase</fullName>
        <ecNumber evidence="10">2.5.1.75</ecNumber>
    </recommendedName>
    <alternativeName>
        <fullName evidence="10">Dimethylallyl diphosphate:tRNA dimethylallyltransferase</fullName>
        <shortName evidence="10">DMAPP:tRNA dimethylallyltransferase</shortName>
        <shortName evidence="10">DMATase</shortName>
    </alternativeName>
    <alternativeName>
        <fullName evidence="10">Isopentenyl-diphosphate:tRNA isopentenyltransferase</fullName>
        <shortName evidence="10">IPP transferase</shortName>
        <shortName evidence="10">IPPT</shortName>
        <shortName evidence="10">IPTase</shortName>
    </alternativeName>
</protein>
<keyword evidence="15" id="KW-1185">Reference proteome</keyword>
<dbReference type="EMBL" id="CP032509">
    <property type="protein sequence ID" value="AZN71321.1"/>
    <property type="molecule type" value="Genomic_DNA"/>
</dbReference>
<dbReference type="Gene3D" id="3.40.50.300">
    <property type="entry name" value="P-loop containing nucleotide triphosphate hydrolases"/>
    <property type="match status" value="1"/>
</dbReference>
<dbReference type="GO" id="GO:0006400">
    <property type="term" value="P:tRNA modification"/>
    <property type="evidence" value="ECO:0007669"/>
    <property type="project" value="TreeGrafter"/>
</dbReference>
<gene>
    <name evidence="10 14" type="primary">miaA</name>
    <name evidence="14" type="ORF">D5400_08610</name>
</gene>
<keyword evidence="7 10" id="KW-0067">ATP-binding</keyword>
<dbReference type="OrthoDB" id="9776390at2"/>
<evidence type="ECO:0000256" key="2">
    <source>
        <dbReference type="ARBA" id="ARBA00003213"/>
    </source>
</evidence>
<comment type="function">
    <text evidence="2 10 12">Catalyzes the transfer of a dimethylallyl group onto the adenine at position 37 in tRNAs that read codons beginning with uridine, leading to the formation of N6-(dimethylallyl)adenosine (i(6)A).</text>
</comment>
<dbReference type="Gene3D" id="1.10.20.140">
    <property type="match status" value="1"/>
</dbReference>
<keyword evidence="6 10" id="KW-0547">Nucleotide-binding</keyword>
<dbReference type="NCBIfam" id="TIGR00174">
    <property type="entry name" value="miaA"/>
    <property type="match status" value="1"/>
</dbReference>
<comment type="cofactor">
    <cofactor evidence="1 10">
        <name>Mg(2+)</name>
        <dbReference type="ChEBI" id="CHEBI:18420"/>
    </cofactor>
</comment>
<evidence type="ECO:0000256" key="12">
    <source>
        <dbReference type="RuleBase" id="RU003784"/>
    </source>
</evidence>
<feature type="region of interest" description="Interaction with substrate tRNA" evidence="10">
    <location>
        <begin position="33"/>
        <end position="36"/>
    </location>
</feature>
<evidence type="ECO:0000256" key="11">
    <source>
        <dbReference type="RuleBase" id="RU003783"/>
    </source>
</evidence>
<organism evidence="14 15">
    <name type="scientific">Georhizobium profundi</name>
    <dbReference type="NCBI Taxonomy" id="2341112"/>
    <lineage>
        <taxon>Bacteria</taxon>
        <taxon>Pseudomonadati</taxon>
        <taxon>Pseudomonadota</taxon>
        <taxon>Alphaproteobacteria</taxon>
        <taxon>Hyphomicrobiales</taxon>
        <taxon>Rhizobiaceae</taxon>
        <taxon>Georhizobium</taxon>
    </lineage>
</organism>
<name>A0A3Q8XNG4_9HYPH</name>
<evidence type="ECO:0000256" key="13">
    <source>
        <dbReference type="RuleBase" id="RU003785"/>
    </source>
</evidence>
<evidence type="ECO:0000313" key="14">
    <source>
        <dbReference type="EMBL" id="AZN71321.1"/>
    </source>
</evidence>
<feature type="site" description="Interaction with substrate tRNA" evidence="10">
    <location>
        <position position="99"/>
    </location>
</feature>
<feature type="region of interest" description="Interaction with substrate tRNA" evidence="10">
    <location>
        <begin position="157"/>
        <end position="161"/>
    </location>
</feature>
<evidence type="ECO:0000256" key="6">
    <source>
        <dbReference type="ARBA" id="ARBA00022741"/>
    </source>
</evidence>
<dbReference type="HAMAP" id="MF_00185">
    <property type="entry name" value="IPP_trans"/>
    <property type="match status" value="1"/>
</dbReference>
<evidence type="ECO:0000256" key="8">
    <source>
        <dbReference type="ARBA" id="ARBA00022842"/>
    </source>
</evidence>
<proteinExistence type="inferred from homology"/>
<dbReference type="GO" id="GO:0052381">
    <property type="term" value="F:tRNA dimethylallyltransferase activity"/>
    <property type="evidence" value="ECO:0007669"/>
    <property type="project" value="UniProtKB-UniRule"/>
</dbReference>
<dbReference type="InterPro" id="IPR039657">
    <property type="entry name" value="Dimethylallyltransferase"/>
</dbReference>
<comment type="subunit">
    <text evidence="10">Monomer.</text>
</comment>
<feature type="site" description="Interaction with substrate tRNA" evidence="10">
    <location>
        <position position="125"/>
    </location>
</feature>
<evidence type="ECO:0000256" key="3">
    <source>
        <dbReference type="ARBA" id="ARBA00005842"/>
    </source>
</evidence>
<dbReference type="RefSeq" id="WP_126009538.1">
    <property type="nucleotide sequence ID" value="NZ_CP032509.1"/>
</dbReference>
<evidence type="ECO:0000256" key="1">
    <source>
        <dbReference type="ARBA" id="ARBA00001946"/>
    </source>
</evidence>
<comment type="catalytic activity">
    <reaction evidence="9 10 11">
        <text>adenosine(37) in tRNA + dimethylallyl diphosphate = N(6)-dimethylallyladenosine(37) in tRNA + diphosphate</text>
        <dbReference type="Rhea" id="RHEA:26482"/>
        <dbReference type="Rhea" id="RHEA-COMP:10162"/>
        <dbReference type="Rhea" id="RHEA-COMP:10375"/>
        <dbReference type="ChEBI" id="CHEBI:33019"/>
        <dbReference type="ChEBI" id="CHEBI:57623"/>
        <dbReference type="ChEBI" id="CHEBI:74411"/>
        <dbReference type="ChEBI" id="CHEBI:74415"/>
        <dbReference type="EC" id="2.5.1.75"/>
    </reaction>
</comment>
<dbReference type="AlphaFoldDB" id="A0A3Q8XNG4"/>
<evidence type="ECO:0000256" key="10">
    <source>
        <dbReference type="HAMAP-Rule" id="MF_00185"/>
    </source>
</evidence>
<dbReference type="GO" id="GO:0005524">
    <property type="term" value="F:ATP binding"/>
    <property type="evidence" value="ECO:0007669"/>
    <property type="project" value="UniProtKB-UniRule"/>
</dbReference>
<dbReference type="KEGG" id="abaw:D5400_08610"/>
<keyword evidence="4 10" id="KW-0808">Transferase</keyword>
<evidence type="ECO:0000313" key="15">
    <source>
        <dbReference type="Proteomes" id="UP000268192"/>
    </source>
</evidence>
<dbReference type="Proteomes" id="UP000268192">
    <property type="component" value="Chromosome"/>
</dbReference>
<evidence type="ECO:0000256" key="9">
    <source>
        <dbReference type="ARBA" id="ARBA00049563"/>
    </source>
</evidence>
<keyword evidence="8 10" id="KW-0460">Magnesium</keyword>
<evidence type="ECO:0000256" key="5">
    <source>
        <dbReference type="ARBA" id="ARBA00022694"/>
    </source>
</evidence>
<dbReference type="SUPFAM" id="SSF52540">
    <property type="entry name" value="P-loop containing nucleoside triphosphate hydrolases"/>
    <property type="match status" value="1"/>
</dbReference>
<accession>A0A3Q8XNG4</accession>
<feature type="binding site" evidence="10">
    <location>
        <begin position="8"/>
        <end position="15"/>
    </location>
    <ligand>
        <name>ATP</name>
        <dbReference type="ChEBI" id="CHEBI:30616"/>
    </ligand>
</feature>